<sequence length="223" mass="23649">MPRSRAEASGVLVIGLGRFGAALALTLERLGTRVLAMDTDADLVQAHAAQLTHVVQADATQAEALAEVGASDFKVAVVGVGSSIESSVLITANLVDLGGPVIWAKAISTAHGKILRRIGAHHVVFPEADAGSRVAHLVNGRLMDFIEFDDDFAIVKMRPPRSIHGLSLTEADIRRTYGVTVVGVKSPGKEFRYASPDTVVEAHDVVIVAGETTKIDRFTHQAK</sequence>
<organism evidence="3 4">
    <name type="scientific">Brachybacterium rhamnosum</name>
    <dbReference type="NCBI Taxonomy" id="173361"/>
    <lineage>
        <taxon>Bacteria</taxon>
        <taxon>Bacillati</taxon>
        <taxon>Actinomycetota</taxon>
        <taxon>Actinomycetes</taxon>
        <taxon>Micrococcales</taxon>
        <taxon>Dermabacteraceae</taxon>
        <taxon>Brachybacterium</taxon>
    </lineage>
</organism>
<evidence type="ECO:0000313" key="3">
    <source>
        <dbReference type="EMBL" id="MFD1835311.1"/>
    </source>
</evidence>
<dbReference type="RefSeq" id="WP_137770078.1">
    <property type="nucleotide sequence ID" value="NZ_BAAAIS010000002.1"/>
</dbReference>
<dbReference type="InterPro" id="IPR003148">
    <property type="entry name" value="RCK_N"/>
</dbReference>
<keyword evidence="3" id="KW-0407">Ion channel</keyword>
<feature type="domain" description="RCK C-terminal" evidence="2">
    <location>
        <begin position="140"/>
        <end position="223"/>
    </location>
</feature>
<dbReference type="SUPFAM" id="SSF51735">
    <property type="entry name" value="NAD(P)-binding Rossmann-fold domains"/>
    <property type="match status" value="1"/>
</dbReference>
<evidence type="ECO:0000259" key="1">
    <source>
        <dbReference type="PROSITE" id="PS51201"/>
    </source>
</evidence>
<dbReference type="InterPro" id="IPR036291">
    <property type="entry name" value="NAD(P)-bd_dom_sf"/>
</dbReference>
<accession>A0ABW4Q0Q5</accession>
<keyword evidence="3" id="KW-0406">Ion transport</keyword>
<gene>
    <name evidence="3" type="ORF">ACFSDA_09525</name>
</gene>
<dbReference type="SUPFAM" id="SSF116726">
    <property type="entry name" value="TrkA C-terminal domain-like"/>
    <property type="match status" value="1"/>
</dbReference>
<reference evidence="4" key="1">
    <citation type="journal article" date="2019" name="Int. J. Syst. Evol. Microbiol.">
        <title>The Global Catalogue of Microorganisms (GCM) 10K type strain sequencing project: providing services to taxonomists for standard genome sequencing and annotation.</title>
        <authorList>
            <consortium name="The Broad Institute Genomics Platform"/>
            <consortium name="The Broad Institute Genome Sequencing Center for Infectious Disease"/>
            <person name="Wu L."/>
            <person name="Ma J."/>
        </authorList>
    </citation>
    <scope>NUCLEOTIDE SEQUENCE [LARGE SCALE GENOMIC DNA]</scope>
    <source>
        <strain evidence="4">JCM 11650</strain>
    </source>
</reference>
<dbReference type="InterPro" id="IPR036721">
    <property type="entry name" value="RCK_C_sf"/>
</dbReference>
<feature type="domain" description="RCK N-terminal" evidence="1">
    <location>
        <begin position="8"/>
        <end position="124"/>
    </location>
</feature>
<dbReference type="PANTHER" id="PTHR43833:SF7">
    <property type="entry name" value="KTR SYSTEM POTASSIUM UPTAKE PROTEIN C"/>
    <property type="match status" value="1"/>
</dbReference>
<keyword evidence="4" id="KW-1185">Reference proteome</keyword>
<dbReference type="PROSITE" id="PS51202">
    <property type="entry name" value="RCK_C"/>
    <property type="match status" value="1"/>
</dbReference>
<proteinExistence type="predicted"/>
<protein>
    <submittedName>
        <fullName evidence="3">Potassium channel family protein</fullName>
    </submittedName>
</protein>
<dbReference type="EMBL" id="JBHUFL010000002">
    <property type="protein sequence ID" value="MFD1835311.1"/>
    <property type="molecule type" value="Genomic_DNA"/>
</dbReference>
<evidence type="ECO:0000313" key="4">
    <source>
        <dbReference type="Proteomes" id="UP001597280"/>
    </source>
</evidence>
<evidence type="ECO:0000259" key="2">
    <source>
        <dbReference type="PROSITE" id="PS51202"/>
    </source>
</evidence>
<dbReference type="Proteomes" id="UP001597280">
    <property type="component" value="Unassembled WGS sequence"/>
</dbReference>
<name>A0ABW4Q0Q5_9MICO</name>
<dbReference type="Pfam" id="PF02254">
    <property type="entry name" value="TrkA_N"/>
    <property type="match status" value="1"/>
</dbReference>
<dbReference type="InterPro" id="IPR050721">
    <property type="entry name" value="Trk_Ktr_HKT_K-transport"/>
</dbReference>
<dbReference type="Gene3D" id="3.40.50.720">
    <property type="entry name" value="NAD(P)-binding Rossmann-like Domain"/>
    <property type="match status" value="1"/>
</dbReference>
<dbReference type="Gene3D" id="3.30.70.1450">
    <property type="entry name" value="Regulator of K+ conductance, C-terminal domain"/>
    <property type="match status" value="1"/>
</dbReference>
<dbReference type="Pfam" id="PF02080">
    <property type="entry name" value="TrkA_C"/>
    <property type="match status" value="1"/>
</dbReference>
<dbReference type="PROSITE" id="PS51201">
    <property type="entry name" value="RCK_N"/>
    <property type="match status" value="1"/>
</dbReference>
<dbReference type="PANTHER" id="PTHR43833">
    <property type="entry name" value="POTASSIUM CHANNEL PROTEIN 2-RELATED-RELATED"/>
    <property type="match status" value="1"/>
</dbReference>
<dbReference type="GO" id="GO:0034220">
    <property type="term" value="P:monoatomic ion transmembrane transport"/>
    <property type="evidence" value="ECO:0007669"/>
    <property type="project" value="UniProtKB-KW"/>
</dbReference>
<keyword evidence="3" id="KW-0813">Transport</keyword>
<dbReference type="InterPro" id="IPR006037">
    <property type="entry name" value="RCK_C"/>
</dbReference>
<comment type="caution">
    <text evidence="3">The sequence shown here is derived from an EMBL/GenBank/DDBJ whole genome shotgun (WGS) entry which is preliminary data.</text>
</comment>